<keyword evidence="2" id="KW-0285">Flavoprotein</keyword>
<evidence type="ECO:0000313" key="11">
    <source>
        <dbReference type="EMBL" id="SFZ93111.1"/>
    </source>
</evidence>
<dbReference type="Gene3D" id="3.40.50.80">
    <property type="entry name" value="Nucleotide-binding domain of ferredoxin-NADP reductase (FNR) module"/>
    <property type="match status" value="1"/>
</dbReference>
<evidence type="ECO:0000256" key="4">
    <source>
        <dbReference type="ARBA" id="ARBA00022723"/>
    </source>
</evidence>
<dbReference type="SUPFAM" id="SSF52343">
    <property type="entry name" value="Ferredoxin reductase-like, C-terminal NADP-linked domain"/>
    <property type="match status" value="1"/>
</dbReference>
<keyword evidence="8" id="KW-0411">Iron-sulfur</keyword>
<proteinExistence type="predicted"/>
<evidence type="ECO:0000256" key="5">
    <source>
        <dbReference type="ARBA" id="ARBA00022827"/>
    </source>
</evidence>
<dbReference type="CDD" id="cd00207">
    <property type="entry name" value="fer2"/>
    <property type="match status" value="1"/>
</dbReference>
<keyword evidence="5" id="KW-0274">FAD</keyword>
<dbReference type="Pfam" id="PF00970">
    <property type="entry name" value="FAD_binding_6"/>
    <property type="match status" value="1"/>
</dbReference>
<dbReference type="Pfam" id="PF00175">
    <property type="entry name" value="NAD_binding_1"/>
    <property type="match status" value="1"/>
</dbReference>
<keyword evidence="7" id="KW-0408">Iron</keyword>
<dbReference type="Gene3D" id="3.10.20.30">
    <property type="match status" value="1"/>
</dbReference>
<dbReference type="InterPro" id="IPR050415">
    <property type="entry name" value="MRET"/>
</dbReference>
<name>A0A1K2IL79_9FLAO</name>
<sequence length="355" mass="39538">MSDKTILYVNEIVQETADSITIHFSQPEQQFDYLSGQFLTLMGEIDGKEERRAYSLCSSPYIDKDLSVTVKRVKGGKMSNHLNDNLKAGDTMIVLPPMGNFNLKPENIPNHIVLIACGSGITPLFSMVKSVLIANSTSRVSLVYVNANQAATIFYDQLEQWSSEYSSRFRIVHYWGDEMKSNQSKAGFFARLFKKKNAHRINTTHLKTIFNELQITKETSSLFYLCGPQGLMDMATKTIIETGFSKEMILKESFYTVTKGKPASEEHQIKILFKGKEHEVNVSSGKSILFAGLESGIDLPYSCQSGNCISCAGKCISGNVEMLTTEGLTEKQIKDGCVLTCVGYPKSDDVVIEFN</sequence>
<dbReference type="InterPro" id="IPR008333">
    <property type="entry name" value="Cbr1-like_FAD-bd_dom"/>
</dbReference>
<evidence type="ECO:0000256" key="3">
    <source>
        <dbReference type="ARBA" id="ARBA00022714"/>
    </source>
</evidence>
<dbReference type="GO" id="GO:0051537">
    <property type="term" value="F:2 iron, 2 sulfur cluster binding"/>
    <property type="evidence" value="ECO:0007669"/>
    <property type="project" value="UniProtKB-KW"/>
</dbReference>
<gene>
    <name evidence="11" type="ORF">SAMN05216324_104136</name>
</gene>
<evidence type="ECO:0000256" key="8">
    <source>
        <dbReference type="ARBA" id="ARBA00023014"/>
    </source>
</evidence>
<dbReference type="GO" id="GO:0046872">
    <property type="term" value="F:metal ion binding"/>
    <property type="evidence" value="ECO:0007669"/>
    <property type="project" value="UniProtKB-KW"/>
</dbReference>
<dbReference type="InterPro" id="IPR001709">
    <property type="entry name" value="Flavoprot_Pyr_Nucl_cyt_Rdtase"/>
</dbReference>
<keyword evidence="4" id="KW-0479">Metal-binding</keyword>
<dbReference type="SUPFAM" id="SSF54292">
    <property type="entry name" value="2Fe-2S ferredoxin-like"/>
    <property type="match status" value="1"/>
</dbReference>
<evidence type="ECO:0000256" key="6">
    <source>
        <dbReference type="ARBA" id="ARBA00023002"/>
    </source>
</evidence>
<keyword evidence="12" id="KW-1185">Reference proteome</keyword>
<comment type="cofactor">
    <cofactor evidence="1">
        <name>FAD</name>
        <dbReference type="ChEBI" id="CHEBI:57692"/>
    </cofactor>
</comment>
<dbReference type="PANTHER" id="PTHR47354:SF8">
    <property type="entry name" value="1,2-PHENYLACETYL-COA EPOXIDASE, SUBUNIT E"/>
    <property type="match status" value="1"/>
</dbReference>
<dbReference type="OrthoDB" id="9789468at2"/>
<dbReference type="InterPro" id="IPR001041">
    <property type="entry name" value="2Fe-2S_ferredoxin-type"/>
</dbReference>
<dbReference type="STRING" id="1612149.SAMN05216324_104136"/>
<dbReference type="InterPro" id="IPR012675">
    <property type="entry name" value="Beta-grasp_dom_sf"/>
</dbReference>
<protein>
    <submittedName>
        <fullName evidence="11">Ring-1,2-phenylacetyl-CoA epoxidase subunit PaaE</fullName>
    </submittedName>
</protein>
<evidence type="ECO:0000256" key="2">
    <source>
        <dbReference type="ARBA" id="ARBA00022630"/>
    </source>
</evidence>
<feature type="domain" description="2Fe-2S ferredoxin-type" evidence="9">
    <location>
        <begin position="267"/>
        <end position="355"/>
    </location>
</feature>
<accession>A0A1K2IL79</accession>
<dbReference type="PRINTS" id="PR00406">
    <property type="entry name" value="CYTB5RDTASE"/>
</dbReference>
<dbReference type="PROSITE" id="PS51384">
    <property type="entry name" value="FAD_FR"/>
    <property type="match status" value="1"/>
</dbReference>
<organism evidence="11 12">
    <name type="scientific">Chryseobacterium limigenitum</name>
    <dbReference type="NCBI Taxonomy" id="1612149"/>
    <lineage>
        <taxon>Bacteria</taxon>
        <taxon>Pseudomonadati</taxon>
        <taxon>Bacteroidota</taxon>
        <taxon>Flavobacteriia</taxon>
        <taxon>Flavobacteriales</taxon>
        <taxon>Weeksellaceae</taxon>
        <taxon>Chryseobacterium group</taxon>
        <taxon>Chryseobacterium</taxon>
    </lineage>
</organism>
<dbReference type="PRINTS" id="PR00371">
    <property type="entry name" value="FPNCR"/>
</dbReference>
<dbReference type="PANTHER" id="PTHR47354">
    <property type="entry name" value="NADH OXIDOREDUCTASE HCR"/>
    <property type="match status" value="1"/>
</dbReference>
<dbReference type="AlphaFoldDB" id="A0A1K2IL79"/>
<dbReference type="EMBL" id="FPKW01000004">
    <property type="protein sequence ID" value="SFZ93111.1"/>
    <property type="molecule type" value="Genomic_DNA"/>
</dbReference>
<evidence type="ECO:0000313" key="12">
    <source>
        <dbReference type="Proteomes" id="UP000182034"/>
    </source>
</evidence>
<reference evidence="12" key="1">
    <citation type="submission" date="2016-10" db="EMBL/GenBank/DDBJ databases">
        <authorList>
            <person name="Varghese N."/>
            <person name="Submissions S."/>
        </authorList>
    </citation>
    <scope>NUCLEOTIDE SEQUENCE [LARGE SCALE GENOMIC DNA]</scope>
    <source>
        <strain evidence="12">SUR2</strain>
    </source>
</reference>
<dbReference type="GO" id="GO:0050660">
    <property type="term" value="F:flavin adenine dinucleotide binding"/>
    <property type="evidence" value="ECO:0007669"/>
    <property type="project" value="TreeGrafter"/>
</dbReference>
<feature type="domain" description="FAD-binding FR-type" evidence="10">
    <location>
        <begin position="2"/>
        <end position="104"/>
    </location>
</feature>
<dbReference type="CDD" id="cd06214">
    <property type="entry name" value="PA_degradation_oxidoreductase_like"/>
    <property type="match status" value="1"/>
</dbReference>
<dbReference type="Gene3D" id="2.40.30.10">
    <property type="entry name" value="Translation factors"/>
    <property type="match status" value="1"/>
</dbReference>
<evidence type="ECO:0000259" key="9">
    <source>
        <dbReference type="PROSITE" id="PS51085"/>
    </source>
</evidence>
<dbReference type="InterPro" id="IPR017938">
    <property type="entry name" value="Riboflavin_synthase-like_b-brl"/>
</dbReference>
<evidence type="ECO:0000256" key="7">
    <source>
        <dbReference type="ARBA" id="ARBA00023004"/>
    </source>
</evidence>
<dbReference type="Proteomes" id="UP000182034">
    <property type="component" value="Unassembled WGS sequence"/>
</dbReference>
<dbReference type="InterPro" id="IPR036010">
    <property type="entry name" value="2Fe-2S_ferredoxin-like_sf"/>
</dbReference>
<keyword evidence="6" id="KW-0560">Oxidoreductase</keyword>
<keyword evidence="3" id="KW-0001">2Fe-2S</keyword>
<dbReference type="InterPro" id="IPR017927">
    <property type="entry name" value="FAD-bd_FR_type"/>
</dbReference>
<evidence type="ECO:0000259" key="10">
    <source>
        <dbReference type="PROSITE" id="PS51384"/>
    </source>
</evidence>
<dbReference type="GO" id="GO:0016491">
    <property type="term" value="F:oxidoreductase activity"/>
    <property type="evidence" value="ECO:0007669"/>
    <property type="project" value="UniProtKB-KW"/>
</dbReference>
<dbReference type="SUPFAM" id="SSF63380">
    <property type="entry name" value="Riboflavin synthase domain-like"/>
    <property type="match status" value="1"/>
</dbReference>
<dbReference type="PROSITE" id="PS51085">
    <property type="entry name" value="2FE2S_FER_2"/>
    <property type="match status" value="1"/>
</dbReference>
<dbReference type="RefSeq" id="WP_072408691.1">
    <property type="nucleotide sequence ID" value="NZ_FPKW01000004.1"/>
</dbReference>
<dbReference type="Pfam" id="PF00111">
    <property type="entry name" value="Fer2"/>
    <property type="match status" value="1"/>
</dbReference>
<dbReference type="InterPro" id="IPR039261">
    <property type="entry name" value="FNR_nucleotide-bd"/>
</dbReference>
<dbReference type="InterPro" id="IPR001433">
    <property type="entry name" value="OxRdtase_FAD/NAD-bd"/>
</dbReference>
<evidence type="ECO:0000256" key="1">
    <source>
        <dbReference type="ARBA" id="ARBA00001974"/>
    </source>
</evidence>